<dbReference type="Proteomes" id="UP001165186">
    <property type="component" value="Unassembled WGS sequence"/>
</dbReference>
<proteinExistence type="predicted"/>
<name>A0ACB5SHE9_9PEZI</name>
<reference evidence="1" key="1">
    <citation type="submission" date="2024-09" db="EMBL/GenBank/DDBJ databases">
        <title>Draft Genome Sequences of Neofusicoccum parvum.</title>
        <authorList>
            <person name="Ashida A."/>
            <person name="Camagna M."/>
            <person name="Tanaka A."/>
            <person name="Takemoto D."/>
        </authorList>
    </citation>
    <scope>NUCLEOTIDE SEQUENCE</scope>
    <source>
        <strain evidence="1">PPO83</strain>
    </source>
</reference>
<gene>
    <name evidence="1" type="primary">g2053</name>
    <name evidence="1" type="ORF">NpPPO83_00002053</name>
</gene>
<dbReference type="EMBL" id="BSXG01000097">
    <property type="protein sequence ID" value="GME41280.1"/>
    <property type="molecule type" value="Genomic_DNA"/>
</dbReference>
<sequence>MSFSTSFPQLDTLHRRPLSPSQDAISNGLRGTAALQQDTGPVDFAWNKAVLDRGSAGLTAAAVLEANARLVSAFTDEDDVLFRYSLPPSAASSVEPALERSGVATAALEYEAAERSVSCAVTRYPGSQYPHEDAQTDFSVDVLENGQTASFSTTKKSKRSPR</sequence>
<evidence type="ECO:0000313" key="2">
    <source>
        <dbReference type="Proteomes" id="UP001165186"/>
    </source>
</evidence>
<protein>
    <submittedName>
        <fullName evidence="1">Nonribosomal siderophore peptide synthase</fullName>
    </submittedName>
</protein>
<keyword evidence="2" id="KW-1185">Reference proteome</keyword>
<comment type="caution">
    <text evidence="1">The sequence shown here is derived from an EMBL/GenBank/DDBJ whole genome shotgun (WGS) entry which is preliminary data.</text>
</comment>
<accession>A0ACB5SHE9</accession>
<organism evidence="1 2">
    <name type="scientific">Neofusicoccum parvum</name>
    <dbReference type="NCBI Taxonomy" id="310453"/>
    <lineage>
        <taxon>Eukaryota</taxon>
        <taxon>Fungi</taxon>
        <taxon>Dikarya</taxon>
        <taxon>Ascomycota</taxon>
        <taxon>Pezizomycotina</taxon>
        <taxon>Dothideomycetes</taxon>
        <taxon>Dothideomycetes incertae sedis</taxon>
        <taxon>Botryosphaeriales</taxon>
        <taxon>Botryosphaeriaceae</taxon>
        <taxon>Neofusicoccum</taxon>
    </lineage>
</organism>
<evidence type="ECO:0000313" key="1">
    <source>
        <dbReference type="EMBL" id="GME41280.1"/>
    </source>
</evidence>